<dbReference type="GO" id="GO:0030313">
    <property type="term" value="C:cell envelope"/>
    <property type="evidence" value="ECO:0007669"/>
    <property type="project" value="UniProtKB-SubCell"/>
</dbReference>
<dbReference type="InterPro" id="IPR000866">
    <property type="entry name" value="AhpC/TSA"/>
</dbReference>
<protein>
    <submittedName>
        <fullName evidence="7">TlpA family protein disulfide reductase</fullName>
    </submittedName>
</protein>
<dbReference type="PANTHER" id="PTHR42852">
    <property type="entry name" value="THIOL:DISULFIDE INTERCHANGE PROTEIN DSBE"/>
    <property type="match status" value="1"/>
</dbReference>
<gene>
    <name evidence="7" type="ORF">KZY68_04465</name>
</gene>
<dbReference type="InterPro" id="IPR013766">
    <property type="entry name" value="Thioredoxin_domain"/>
</dbReference>
<name>A0AAW4NJQ7_9BACT</name>
<evidence type="ECO:0000256" key="2">
    <source>
        <dbReference type="ARBA" id="ARBA00022748"/>
    </source>
</evidence>
<dbReference type="CDD" id="cd02966">
    <property type="entry name" value="TlpA_like_family"/>
    <property type="match status" value="1"/>
</dbReference>
<dbReference type="AlphaFoldDB" id="A0AAW4NJQ7"/>
<dbReference type="InterPro" id="IPR050553">
    <property type="entry name" value="Thioredoxin_ResA/DsbE_sf"/>
</dbReference>
<comment type="caution">
    <text evidence="7">The sequence shown here is derived from an EMBL/GenBank/DDBJ whole genome shotgun (WGS) entry which is preliminary data.</text>
</comment>
<proteinExistence type="predicted"/>
<dbReference type="Pfam" id="PF00578">
    <property type="entry name" value="AhpC-TSA"/>
    <property type="match status" value="1"/>
</dbReference>
<evidence type="ECO:0000256" key="4">
    <source>
        <dbReference type="ARBA" id="ARBA00023284"/>
    </source>
</evidence>
<accession>A0AAW4NJQ7</accession>
<reference evidence="7" key="1">
    <citation type="submission" date="2021-07" db="EMBL/GenBank/DDBJ databases">
        <title>Genomic diversity and antimicrobial resistance of Prevotella spp. isolated from chronic lung disease airways.</title>
        <authorList>
            <person name="Webb K.A."/>
            <person name="Olagoke O.S."/>
            <person name="Baird T."/>
            <person name="Neill J."/>
            <person name="Pham A."/>
            <person name="Wells T.J."/>
            <person name="Ramsay K.A."/>
            <person name="Bell S.C."/>
            <person name="Sarovich D.S."/>
            <person name="Price E.P."/>
        </authorList>
    </citation>
    <scope>NUCLEOTIDE SEQUENCE</scope>
    <source>
        <strain evidence="7">SCHI0047.S.3</strain>
    </source>
</reference>
<evidence type="ECO:0000256" key="3">
    <source>
        <dbReference type="ARBA" id="ARBA00023157"/>
    </source>
</evidence>
<keyword evidence="3" id="KW-1015">Disulfide bond</keyword>
<feature type="domain" description="Thioredoxin" evidence="6">
    <location>
        <begin position="227"/>
        <end position="365"/>
    </location>
</feature>
<dbReference type="RefSeq" id="WP_007135907.1">
    <property type="nucleotide sequence ID" value="NZ_CABKPN010000001.1"/>
</dbReference>
<evidence type="ECO:0000256" key="5">
    <source>
        <dbReference type="SAM" id="SignalP"/>
    </source>
</evidence>
<dbReference type="SUPFAM" id="SSF52833">
    <property type="entry name" value="Thioredoxin-like"/>
    <property type="match status" value="1"/>
</dbReference>
<dbReference type="GO" id="GO:0017004">
    <property type="term" value="P:cytochrome complex assembly"/>
    <property type="evidence" value="ECO:0007669"/>
    <property type="project" value="UniProtKB-KW"/>
</dbReference>
<evidence type="ECO:0000256" key="1">
    <source>
        <dbReference type="ARBA" id="ARBA00004196"/>
    </source>
</evidence>
<sequence length="366" mass="40368">MKKIIAIAGFLMASATLSAQSNASLAGTIEGISSGKLCLTARTSETHWDTLSVVPFSTSGFSMQKVSVNEPVPARLSVVGYDGGFSFILEPGGTYRVHLKNGDDWSIAGSVLQDRMSSYEQHNRQTLLRIAKMQQTCDSLRRNSRYGSASKLNDSIQQLKEGMETARKSFLADNDNLLAAQLMLMLVEQNDMALTEAKAIYDALGEGAKQSRSGQILKERVARLTRTSAGKLAPDFTLPMPDGKLFTLSKMKGKIKIVDFWASWCGPCRLNNPILRQLYTQFHAQGLEIVNVSLDEKRDRWLAAVEKDGLTWTQVSSLKGWKDEVARLYSVSAIPAIFILDSDNHILASGLHGEALRAFIVKQFEK</sequence>
<dbReference type="InterPro" id="IPR017937">
    <property type="entry name" value="Thioredoxin_CS"/>
</dbReference>
<dbReference type="GO" id="GO:0016209">
    <property type="term" value="F:antioxidant activity"/>
    <property type="evidence" value="ECO:0007669"/>
    <property type="project" value="InterPro"/>
</dbReference>
<dbReference type="InterPro" id="IPR036249">
    <property type="entry name" value="Thioredoxin-like_sf"/>
</dbReference>
<dbReference type="PROSITE" id="PS00194">
    <property type="entry name" value="THIOREDOXIN_1"/>
    <property type="match status" value="1"/>
</dbReference>
<dbReference type="EMBL" id="JAHXRF010000005">
    <property type="protein sequence ID" value="MBW4865281.1"/>
    <property type="molecule type" value="Genomic_DNA"/>
</dbReference>
<evidence type="ECO:0000313" key="7">
    <source>
        <dbReference type="EMBL" id="MBW4865281.1"/>
    </source>
</evidence>
<organism evidence="7 8">
    <name type="scientific">Segatella salivae</name>
    <dbReference type="NCBI Taxonomy" id="228604"/>
    <lineage>
        <taxon>Bacteria</taxon>
        <taxon>Pseudomonadati</taxon>
        <taxon>Bacteroidota</taxon>
        <taxon>Bacteroidia</taxon>
        <taxon>Bacteroidales</taxon>
        <taxon>Prevotellaceae</taxon>
        <taxon>Segatella</taxon>
    </lineage>
</organism>
<dbReference type="GO" id="GO:0016491">
    <property type="term" value="F:oxidoreductase activity"/>
    <property type="evidence" value="ECO:0007669"/>
    <property type="project" value="InterPro"/>
</dbReference>
<evidence type="ECO:0000259" key="6">
    <source>
        <dbReference type="PROSITE" id="PS51352"/>
    </source>
</evidence>
<feature type="chain" id="PRO_5043700197" evidence="5">
    <location>
        <begin position="20"/>
        <end position="366"/>
    </location>
</feature>
<keyword evidence="2" id="KW-0201">Cytochrome c-type biogenesis</keyword>
<keyword evidence="4" id="KW-0676">Redox-active center</keyword>
<feature type="signal peptide" evidence="5">
    <location>
        <begin position="1"/>
        <end position="19"/>
    </location>
</feature>
<keyword evidence="5" id="KW-0732">Signal</keyword>
<dbReference type="PANTHER" id="PTHR42852:SF6">
    <property type="entry name" value="THIOL:DISULFIDE INTERCHANGE PROTEIN DSBE"/>
    <property type="match status" value="1"/>
</dbReference>
<comment type="subcellular location">
    <subcellularLocation>
        <location evidence="1">Cell envelope</location>
    </subcellularLocation>
</comment>
<evidence type="ECO:0000313" key="8">
    <source>
        <dbReference type="Proteomes" id="UP001196873"/>
    </source>
</evidence>
<dbReference type="Proteomes" id="UP001196873">
    <property type="component" value="Unassembled WGS sequence"/>
</dbReference>
<dbReference type="PROSITE" id="PS51352">
    <property type="entry name" value="THIOREDOXIN_2"/>
    <property type="match status" value="1"/>
</dbReference>
<dbReference type="Gene3D" id="3.40.30.10">
    <property type="entry name" value="Glutaredoxin"/>
    <property type="match status" value="1"/>
</dbReference>